<dbReference type="PROSITE" id="PS51257">
    <property type="entry name" value="PROKAR_LIPOPROTEIN"/>
    <property type="match status" value="1"/>
</dbReference>
<reference evidence="3" key="1">
    <citation type="journal article" date="2015" name="Genome Announc.">
        <title>Draft Genome Sequence of Tolypothrix boutellei Strain VB521301.</title>
        <authorList>
            <person name="Chandrababunaidu M.M."/>
            <person name="Singh D."/>
            <person name="Sen D."/>
            <person name="Bhan S."/>
            <person name="Das S."/>
            <person name="Gupta A."/>
            <person name="Adhikary S.P."/>
            <person name="Tripathy S."/>
        </authorList>
    </citation>
    <scope>NUCLEOTIDE SEQUENCE</scope>
    <source>
        <strain evidence="3">VB521301</strain>
    </source>
</reference>
<keyword evidence="4" id="KW-1185">Reference proteome</keyword>
<proteinExistence type="predicted"/>
<evidence type="ECO:0000256" key="1">
    <source>
        <dbReference type="SAM" id="MobiDB-lite"/>
    </source>
</evidence>
<organism evidence="3">
    <name type="scientific">Tolypothrix bouteillei VB521301</name>
    <dbReference type="NCBI Taxonomy" id="1479485"/>
    <lineage>
        <taxon>Bacteria</taxon>
        <taxon>Bacillati</taxon>
        <taxon>Cyanobacteriota</taxon>
        <taxon>Cyanophyceae</taxon>
        <taxon>Nostocales</taxon>
        <taxon>Tolypothrichaceae</taxon>
        <taxon>Tolypothrix</taxon>
    </lineage>
</organism>
<dbReference type="Proteomes" id="UP000029738">
    <property type="component" value="Unassembled WGS sequence"/>
</dbReference>
<dbReference type="Pfam" id="PF05787">
    <property type="entry name" value="PhoX"/>
    <property type="match status" value="1"/>
</dbReference>
<feature type="compositionally biased region" description="Basic and acidic residues" evidence="1">
    <location>
        <begin position="439"/>
        <end position="449"/>
    </location>
</feature>
<reference evidence="2" key="2">
    <citation type="submission" date="2019-11" db="EMBL/GenBank/DDBJ databases">
        <title>Improved Assembly of Tolypothrix boutellei genome.</title>
        <authorList>
            <person name="Sarangi A.N."/>
            <person name="Mukherjee M."/>
            <person name="Ghosh S."/>
            <person name="Singh D."/>
            <person name="Das A."/>
            <person name="Kant S."/>
            <person name="Prusty A."/>
            <person name="Tripathy S."/>
        </authorList>
    </citation>
    <scope>NUCLEOTIDE SEQUENCE</scope>
    <source>
        <strain evidence="2">VB521301</strain>
    </source>
</reference>
<feature type="region of interest" description="Disordered" evidence="1">
    <location>
        <begin position="436"/>
        <end position="461"/>
    </location>
</feature>
<dbReference type="InterPro" id="IPR006311">
    <property type="entry name" value="TAT_signal"/>
</dbReference>
<dbReference type="EMBL" id="JHEG04000001">
    <property type="protein sequence ID" value="KAF3887119.1"/>
    <property type="molecule type" value="Genomic_DNA"/>
</dbReference>
<evidence type="ECO:0000313" key="4">
    <source>
        <dbReference type="Proteomes" id="UP000029738"/>
    </source>
</evidence>
<evidence type="ECO:0000313" key="3">
    <source>
        <dbReference type="EMBL" id="KIE11067.1"/>
    </source>
</evidence>
<dbReference type="STRING" id="1479485.DA73_0221875"/>
<gene>
    <name evidence="3" type="ORF">DA73_0221875</name>
    <name evidence="2" type="ORF">DA73_0400017700</name>
</gene>
<sequence length="747" mass="81298">MSITRRDFLLLVGGSAGTVALSSLGGCDTKVAVQPTPQNTKATFTFKPIKGPIPLETAGFRPEEQKQQYSAFEIQDDLILPEGYQYQVVAAWGDKVGNSRFGYNNDYLSFVQTGENEGYLSINFEYISAIPWMQTYQQVIGKSLPFDEVKTALKANKSGKNEVNAFGLPENNSIKAQIKEICKEALLDQGLGIISIRKTADGKWERTNSKADRRISGVSGLEDGRYLKATGPAVAVFVKKQGLGYIDKLGDRIIGSFANCAGGTTPWGTVLSAEENFQAQVPEPVYADGTSFDPEKRPFGLGDEELFGQGNVFGLSGNKYGWIVEVDPANPNDYGTKHTWLGRYHHEAVGVRVEAGKQLAFYSGCDRRGGHIYKFVSRDKVSDPKDKTNSRLLKQGMLYAAKFNADGTGRWIPLKADTPIEPDLPSTIAGNLIRLPKGPAKETPKDVRGLQKLPPRVQGGDFEANQDEQIAQYKKRFKQLGDLYLGTPQEKQGAILIDAHYAANAAGATCTARPEDTEIDPNGDLYISFTSGSPDGEGGPDTSVFKGPKGETPYEYGWVMRLQEEGREPAAMNFRWVMLATGGEPSAGGMGFANPDNLLLDDDGSVWMVTDMSTGKMNNSVESRSKNGKPASISGLFGNNALWHIPTSGENAGRAFLFAIGPMECETTGPCFSQDRATMFLSIQHPGEANGVRKNQQSETRKFLLTTTTGEEFIQSRQVPIGSNWPSKTPDAPPRPAVVAISRSQVV</sequence>
<dbReference type="PANTHER" id="PTHR35399">
    <property type="entry name" value="SLR8030 PROTEIN"/>
    <property type="match status" value="1"/>
</dbReference>
<dbReference type="InterPro" id="IPR008557">
    <property type="entry name" value="PhoX"/>
</dbReference>
<dbReference type="RefSeq" id="WP_038073452.1">
    <property type="nucleotide sequence ID" value="NZ_JHEG04000001.1"/>
</dbReference>
<dbReference type="PANTHER" id="PTHR35399:SF2">
    <property type="entry name" value="DUF839 DOMAIN-CONTAINING PROTEIN"/>
    <property type="match status" value="1"/>
</dbReference>
<dbReference type="PROSITE" id="PS51318">
    <property type="entry name" value="TAT"/>
    <property type="match status" value="1"/>
</dbReference>
<accession>A0A0C1N8U9</accession>
<dbReference type="OrthoDB" id="9801383at2"/>
<protein>
    <submittedName>
        <fullName evidence="2">DUF839 domain-containing protein</fullName>
    </submittedName>
    <submittedName>
        <fullName evidence="3">Phosphatase</fullName>
    </submittedName>
</protein>
<dbReference type="EMBL" id="JHEG02000048">
    <property type="protein sequence ID" value="KIE11067.1"/>
    <property type="molecule type" value="Genomic_DNA"/>
</dbReference>
<comment type="caution">
    <text evidence="3">The sequence shown here is derived from an EMBL/GenBank/DDBJ whole genome shotgun (WGS) entry which is preliminary data.</text>
</comment>
<dbReference type="AlphaFoldDB" id="A0A0C1N8U9"/>
<name>A0A0C1N8U9_9CYAN</name>
<evidence type="ECO:0000313" key="2">
    <source>
        <dbReference type="EMBL" id="KAF3887119.1"/>
    </source>
</evidence>